<name>A0AAD6ZJL7_9AGAR</name>
<dbReference type="Proteomes" id="UP001218218">
    <property type="component" value="Unassembled WGS sequence"/>
</dbReference>
<dbReference type="PANTHER" id="PTHR46579">
    <property type="entry name" value="F5/8 TYPE C DOMAIN-CONTAINING PROTEIN-RELATED"/>
    <property type="match status" value="1"/>
</dbReference>
<reference evidence="1" key="1">
    <citation type="submission" date="2023-03" db="EMBL/GenBank/DDBJ databases">
        <title>Massive genome expansion in bonnet fungi (Mycena s.s.) driven by repeated elements and novel gene families across ecological guilds.</title>
        <authorList>
            <consortium name="Lawrence Berkeley National Laboratory"/>
            <person name="Harder C.B."/>
            <person name="Miyauchi S."/>
            <person name="Viragh M."/>
            <person name="Kuo A."/>
            <person name="Thoen E."/>
            <person name="Andreopoulos B."/>
            <person name="Lu D."/>
            <person name="Skrede I."/>
            <person name="Drula E."/>
            <person name="Henrissat B."/>
            <person name="Morin E."/>
            <person name="Kohler A."/>
            <person name="Barry K."/>
            <person name="LaButti K."/>
            <person name="Morin E."/>
            <person name="Salamov A."/>
            <person name="Lipzen A."/>
            <person name="Mereny Z."/>
            <person name="Hegedus B."/>
            <person name="Baldrian P."/>
            <person name="Stursova M."/>
            <person name="Weitz H."/>
            <person name="Taylor A."/>
            <person name="Grigoriev I.V."/>
            <person name="Nagy L.G."/>
            <person name="Martin F."/>
            <person name="Kauserud H."/>
        </authorList>
    </citation>
    <scope>NUCLEOTIDE SEQUENCE</scope>
    <source>
        <strain evidence="1">CBHHK002</strain>
    </source>
</reference>
<organism evidence="1 2">
    <name type="scientific">Mycena albidolilacea</name>
    <dbReference type="NCBI Taxonomy" id="1033008"/>
    <lineage>
        <taxon>Eukaryota</taxon>
        <taxon>Fungi</taxon>
        <taxon>Dikarya</taxon>
        <taxon>Basidiomycota</taxon>
        <taxon>Agaricomycotina</taxon>
        <taxon>Agaricomycetes</taxon>
        <taxon>Agaricomycetidae</taxon>
        <taxon>Agaricales</taxon>
        <taxon>Marasmiineae</taxon>
        <taxon>Mycenaceae</taxon>
        <taxon>Mycena</taxon>
    </lineage>
</organism>
<dbReference type="EMBL" id="JARIHO010000043">
    <property type="protein sequence ID" value="KAJ7325832.1"/>
    <property type="molecule type" value="Genomic_DNA"/>
</dbReference>
<sequence>MHYILNIGDLLYGLWTGKLDKVYDPDTRDSWPWKKLVGDVWKQHGDAVSACCHFLPDSFDREPRNPAEKVNSGYKAKEWQHWIFGLGPALLYGILPHEYWLHFRKLVHVVRLLHQRSTSRTALQQAYKLVLEFTYEFETLYYQRRAERIHFVRQSVHTPMHMVEEIRRRLIGSLGSEIRQPVHMFANLSQRGLFRAQLNALKAMDPTFDRAATKAAQLPQGTIDIGDGFQLRPKIDNVPRVIDTVIEMDALKSYISSQWDAVFDSNRDRTRITRCARLVLPEVGQTARSQWGSLLDFQFSSNFPEGFELGEVQYYFRYKIRESDITPTPLAMVSVFGIPDHTLLKESFGTLWVARMGEAGMRVIPAKTVQSVVAMIPFPSQ</sequence>
<keyword evidence="2" id="KW-1185">Reference proteome</keyword>
<evidence type="ECO:0000313" key="1">
    <source>
        <dbReference type="EMBL" id="KAJ7325832.1"/>
    </source>
</evidence>
<proteinExistence type="predicted"/>
<evidence type="ECO:0000313" key="2">
    <source>
        <dbReference type="Proteomes" id="UP001218218"/>
    </source>
</evidence>
<comment type="caution">
    <text evidence="1">The sequence shown here is derived from an EMBL/GenBank/DDBJ whole genome shotgun (WGS) entry which is preliminary data.</text>
</comment>
<accession>A0AAD6ZJL7</accession>
<dbReference type="PANTHER" id="PTHR46579:SF1">
    <property type="entry name" value="F5_8 TYPE C DOMAIN-CONTAINING PROTEIN"/>
    <property type="match status" value="1"/>
</dbReference>
<protein>
    <submittedName>
        <fullName evidence="1">Uncharacterized protein</fullName>
    </submittedName>
</protein>
<gene>
    <name evidence="1" type="ORF">DFH08DRAFT_710946</name>
</gene>
<dbReference type="AlphaFoldDB" id="A0AAD6ZJL7"/>